<evidence type="ECO:0000259" key="14">
    <source>
        <dbReference type="PROSITE" id="PS51004"/>
    </source>
</evidence>
<keyword evidence="4" id="KW-0812">Transmembrane</keyword>
<dbReference type="Pfam" id="PF01403">
    <property type="entry name" value="Sema"/>
    <property type="match status" value="1"/>
</dbReference>
<evidence type="ECO:0000256" key="13">
    <source>
        <dbReference type="SAM" id="Coils"/>
    </source>
</evidence>
<dbReference type="InterPro" id="IPR041362">
    <property type="entry name" value="TIG2_plexin"/>
</dbReference>
<dbReference type="Pfam" id="PF01833">
    <property type="entry name" value="TIG"/>
    <property type="match status" value="3"/>
</dbReference>
<keyword evidence="6" id="KW-0677">Repeat</keyword>
<dbReference type="PANTHER" id="PTHR22625:SF44">
    <property type="entry name" value="PLEXIN-B"/>
    <property type="match status" value="1"/>
</dbReference>
<dbReference type="Proteomes" id="UP000694941">
    <property type="component" value="Unplaced"/>
</dbReference>
<dbReference type="InterPro" id="IPR008936">
    <property type="entry name" value="Rho_GTPase_activation_prot"/>
</dbReference>
<evidence type="ECO:0000256" key="5">
    <source>
        <dbReference type="ARBA" id="ARBA00022729"/>
    </source>
</evidence>
<dbReference type="GeneID" id="106478158"/>
<dbReference type="InterPro" id="IPR002909">
    <property type="entry name" value="IPT_dom"/>
</dbReference>
<keyword evidence="15" id="KW-1185">Reference proteome</keyword>
<dbReference type="Pfam" id="PF08337">
    <property type="entry name" value="Plexin_cytopl"/>
    <property type="match status" value="1"/>
</dbReference>
<keyword evidence="13" id="KW-0175">Coiled coil</keyword>
<evidence type="ECO:0000256" key="10">
    <source>
        <dbReference type="ARBA" id="ARBA00023157"/>
    </source>
</evidence>
<dbReference type="InterPro" id="IPR046800">
    <property type="entry name" value="Plexin_RBD"/>
</dbReference>
<comment type="similarity">
    <text evidence="2">Belongs to the plexin family.</text>
</comment>
<dbReference type="Pfam" id="PF20170">
    <property type="entry name" value="Plexin_RBD"/>
    <property type="match status" value="1"/>
</dbReference>
<dbReference type="InterPro" id="IPR002165">
    <property type="entry name" value="Plexin_repeat"/>
</dbReference>
<dbReference type="RefSeq" id="XP_022237422.1">
    <property type="nucleotide sequence ID" value="XM_022381714.1"/>
</dbReference>
<evidence type="ECO:0000256" key="8">
    <source>
        <dbReference type="ARBA" id="ARBA00022989"/>
    </source>
</evidence>
<dbReference type="Gene3D" id="2.60.40.10">
    <property type="entry name" value="Immunoglobulins"/>
    <property type="match status" value="4"/>
</dbReference>
<protein>
    <submittedName>
        <fullName evidence="16">Plexin-B-like</fullName>
    </submittedName>
</protein>
<dbReference type="PANTHER" id="PTHR22625">
    <property type="entry name" value="PLEXIN"/>
    <property type="match status" value="1"/>
</dbReference>
<dbReference type="SMART" id="SM00429">
    <property type="entry name" value="IPT"/>
    <property type="match status" value="4"/>
</dbReference>
<dbReference type="SUPFAM" id="SSF101912">
    <property type="entry name" value="Sema domain"/>
    <property type="match status" value="1"/>
</dbReference>
<dbReference type="SMART" id="SM00423">
    <property type="entry name" value="PSI"/>
    <property type="match status" value="3"/>
</dbReference>
<proteinExistence type="inferred from homology"/>
<dbReference type="Gene3D" id="3.10.20.90">
    <property type="entry name" value="Phosphatidylinositol 3-kinase Catalytic Subunit, Chain A, domain 1"/>
    <property type="match status" value="1"/>
</dbReference>
<dbReference type="InterPro" id="IPR001627">
    <property type="entry name" value="Semap_dom"/>
</dbReference>
<dbReference type="Gene3D" id="2.130.10.10">
    <property type="entry name" value="YVTN repeat-like/Quinoprotein amine dehydrogenase"/>
    <property type="match status" value="1"/>
</dbReference>
<organism evidence="15 16">
    <name type="scientific">Limulus polyphemus</name>
    <name type="common">Atlantic horseshoe crab</name>
    <dbReference type="NCBI Taxonomy" id="6850"/>
    <lineage>
        <taxon>Eukaryota</taxon>
        <taxon>Metazoa</taxon>
        <taxon>Ecdysozoa</taxon>
        <taxon>Arthropoda</taxon>
        <taxon>Chelicerata</taxon>
        <taxon>Merostomata</taxon>
        <taxon>Xiphosura</taxon>
        <taxon>Limulidae</taxon>
        <taxon>Limulus</taxon>
    </lineage>
</organism>
<dbReference type="InterPro" id="IPR041019">
    <property type="entry name" value="TIG1_plexin"/>
</dbReference>
<dbReference type="Pfam" id="PF01437">
    <property type="entry name" value="PSI"/>
    <property type="match status" value="1"/>
</dbReference>
<dbReference type="InterPro" id="IPR013783">
    <property type="entry name" value="Ig-like_fold"/>
</dbReference>
<name>A0ABM1S1B7_LIMPO</name>
<dbReference type="PROSITE" id="PS51004">
    <property type="entry name" value="SEMA"/>
    <property type="match status" value="1"/>
</dbReference>
<keyword evidence="7" id="KW-0524">Neurogenesis</keyword>
<dbReference type="CDD" id="cd11236">
    <property type="entry name" value="Sema_plexin_like"/>
    <property type="match status" value="1"/>
</dbReference>
<dbReference type="CDD" id="cd12205">
    <property type="entry name" value="RasGAP_plexin"/>
    <property type="match status" value="1"/>
</dbReference>
<dbReference type="Pfam" id="PF17960">
    <property type="entry name" value="TIG_plexin"/>
    <property type="match status" value="1"/>
</dbReference>
<keyword evidence="3" id="KW-1003">Cell membrane</keyword>
<comment type="caution">
    <text evidence="12">Lacks conserved residue(s) required for the propagation of feature annotation.</text>
</comment>
<keyword evidence="9" id="KW-0472">Membrane</keyword>
<dbReference type="CDD" id="cd00603">
    <property type="entry name" value="IPT_PCSR"/>
    <property type="match status" value="1"/>
</dbReference>
<evidence type="ECO:0000256" key="11">
    <source>
        <dbReference type="ARBA" id="ARBA00023180"/>
    </source>
</evidence>
<dbReference type="InterPro" id="IPR016201">
    <property type="entry name" value="PSI"/>
</dbReference>
<feature type="domain" description="Sema" evidence="14">
    <location>
        <begin position="66"/>
        <end position="538"/>
    </location>
</feature>
<feature type="coiled-coil region" evidence="13">
    <location>
        <begin position="1317"/>
        <end position="1344"/>
    </location>
</feature>
<keyword evidence="8" id="KW-1133">Transmembrane helix</keyword>
<dbReference type="SUPFAM" id="SSF81296">
    <property type="entry name" value="E set domains"/>
    <property type="match status" value="3"/>
</dbReference>
<dbReference type="InterPro" id="IPR031148">
    <property type="entry name" value="Plexin"/>
</dbReference>
<evidence type="ECO:0000256" key="9">
    <source>
        <dbReference type="ARBA" id="ARBA00023136"/>
    </source>
</evidence>
<accession>A0ABM1S1B7</accession>
<dbReference type="SUPFAM" id="SSF103575">
    <property type="entry name" value="Plexin repeat"/>
    <property type="match status" value="1"/>
</dbReference>
<dbReference type="InterPro" id="IPR015943">
    <property type="entry name" value="WD40/YVTN_repeat-like_dom_sf"/>
</dbReference>
<dbReference type="InterPro" id="IPR013548">
    <property type="entry name" value="Plexin_cytoplasmic_RasGAP_dom"/>
</dbReference>
<keyword evidence="11" id="KW-0325">Glycoprotein</keyword>
<evidence type="ECO:0000313" key="16">
    <source>
        <dbReference type="RefSeq" id="XP_022237422.1"/>
    </source>
</evidence>
<evidence type="ECO:0000256" key="2">
    <source>
        <dbReference type="ARBA" id="ARBA00010297"/>
    </source>
</evidence>
<dbReference type="Pfam" id="PF18020">
    <property type="entry name" value="TIG_2"/>
    <property type="match status" value="1"/>
</dbReference>
<evidence type="ECO:0000256" key="4">
    <source>
        <dbReference type="ARBA" id="ARBA00022692"/>
    </source>
</evidence>
<evidence type="ECO:0000256" key="3">
    <source>
        <dbReference type="ARBA" id="ARBA00022475"/>
    </source>
</evidence>
<dbReference type="InterPro" id="IPR014756">
    <property type="entry name" value="Ig_E-set"/>
</dbReference>
<comment type="subcellular location">
    <subcellularLocation>
        <location evidence="1">Cell membrane</location>
        <topology evidence="1">Single-pass type I membrane protein</topology>
    </subcellularLocation>
</comment>
<dbReference type="SUPFAM" id="SSF48350">
    <property type="entry name" value="GTPase activation domain, GAP"/>
    <property type="match status" value="1"/>
</dbReference>
<reference evidence="16" key="1">
    <citation type="submission" date="2025-08" db="UniProtKB">
        <authorList>
            <consortium name="RefSeq"/>
        </authorList>
    </citation>
    <scope>IDENTIFICATION</scope>
    <source>
        <tissue evidence="16">Muscle</tissue>
    </source>
</reference>
<gene>
    <name evidence="16" type="primary">LOC106478158</name>
</gene>
<dbReference type="SMART" id="SM00630">
    <property type="entry name" value="Sema"/>
    <property type="match status" value="1"/>
</dbReference>
<evidence type="ECO:0000256" key="6">
    <source>
        <dbReference type="ARBA" id="ARBA00022737"/>
    </source>
</evidence>
<dbReference type="InterPro" id="IPR036352">
    <property type="entry name" value="Semap_dom_sf"/>
</dbReference>
<keyword evidence="5" id="KW-0732">Signal</keyword>
<keyword evidence="10" id="KW-1015">Disulfide bond</keyword>
<evidence type="ECO:0000256" key="1">
    <source>
        <dbReference type="ARBA" id="ARBA00004251"/>
    </source>
</evidence>
<evidence type="ECO:0000313" key="15">
    <source>
        <dbReference type="Proteomes" id="UP000694941"/>
    </source>
</evidence>
<evidence type="ECO:0000256" key="7">
    <source>
        <dbReference type="ARBA" id="ARBA00022902"/>
    </source>
</evidence>
<dbReference type="Gene3D" id="1.10.506.10">
    <property type="entry name" value="GTPase Activation - p120gap, domain 1"/>
    <property type="match status" value="1"/>
</dbReference>
<sequence length="1934" mass="217180">MVNVIIDKTKKKDLLLPAMFGNLQKSNIPEYTIIVDGTKIKQVHSFNCLGSLITLDVWLLVLSSWFTVVALEDSDIYASYTTFNESVNFTHLVVDPQSGRVYVGATNWLYQFSSFLVMEAELETGPVMDNINCSPTDCTKLKKVATTNFNKVLVIDDKTGMLIVCGSVQQGACRRHHLKNISNSEDLIPVPIAANDANSSTYAFIGPAGYLGHISRVLYIATTNSRLGPYRDMIPAITSRSLDDDPGRIFGIIEKSFSTIARVDISSHLRDYYLVNYIYGFFSENFVYFATVQRKSHLRALEECGYVTRLARVCISDASYNTYTELTLQCIGEDGIDYNSLQDASVVAAEANLAETLQIPRGSNVLVGVFAQSVADHTSRPSRRSAICIFSLEAIDKHFTENIRMCYNGSVTSRNMDYIAGSIKDCPEPGKRDQVFDFCKEALKINGSVSLMRTAVIINTNTTYSAITTTTTARHTVAFVGTSDGHLKKVLLNSNETAEEFEEVVVDAGNPIIADIHLDPSRKFVYAASPYTVSKVVIERCQQYSTCEGCLRARNPYCGWCSLQRRCTVKTECQNATRTFELGSTRWLSLDAQKCIDVQSVNPEEISIDAMIEVNLIINQLPKLPNDAHYMCVFGNSTPIIANTNASGLSCETPDLTERPLIPAGSDRVTVDLAVRSSETNTDFLHRPFTFYNCSAHNTCSGCVSSFRECNWCLYQNACVYNTSFCLGDIVIGETNDSNNINSTKLQDYQQCPMLDVKEEILLPDGENCRIEMDIKHFPTSMHDLQCVIEIEGRREVVGAEVIGSRIVCSETLCTYKTQLGEMKANLAVMWHGKDLIDETTVTMYKCNLLADHDNQSDCSLCLTRDPKYKCVWCMNSCRLHSNCPSHNMTKTCPPPRIGQIYPISGPVQGGTLVTIKGNNLGTSRENIQDKITIGGIPCHLVEYDVSVRIVCRTGASNATDAEVIVGNNVGLTRANERFSYKVISLTSIYPNVGPQSGGTHLYLKGSNLNIGSRMEIFLDNIPCKIERTLANGSQVSCYTTRAPYAWYNVTQLILQVDNATLTLPNPFHYTKDPRILRINPLKSFVSGGRNISVDGEFLSYIQKPWMIVFKDNILLNKTLCTVHSHSQMVCPSPAINREIEGILARQDNNSMKFTDKLKYRIGFEMDNVKSVLKLQENFPALHSNIAYVADPELFSFQNGGIKQYKGESLVIEGKNLILAATEAEVRVTVGTQVCNLTSLAMTQLVCLPPQDQPPISSEQRTDTDLPLVVVHIGSNLQYDIGYLHYEVTKPYEFPTEAIWGITTGGGLLVVFSVVILILLRHKHSQAEQEYKRIQLQMDTLENSVRSECKQAFAELQTNISDISNDLQASGIPVLDHRTFVMKVFFPGICDHPVLEDKVTTNGFIGNRGEAMNHFQQLLYDKTFLILFINTLESQRTFNIKQRVNVASLLMIILMEKMDYATDVLKTLLKQLVEKSVTTKHPQLMLRRTESVVEKMLTNWMALNMYDYLKEWASKSLFLLFCAVKHQVEKGPVDAVTSDARYSLSEQRLLQDHIEYSTVIVHLVKDNYDENIQINVNDCDTINQVKAKILDALYKNTPFSLRPSIYDVDLEWKYERGGHLTLADEDLTTKTCGTWRRINTLRHYGVKDFAVMNLVTKEKSFSSNSIENTSISSITPVIKTSGVEQGIRYWHLVKLIDDHMDQQNDHSYITIRPEIFLTRLLSTKGTVQRFVDDFLSTVLTVCDDFPPAVKWLFDLLDTTAVQHDITDPEVVHAWKSNCLTLRFWVNFIKNPDFILDINKTPLLDSCFSVIAQALMDACSTYEHRLGKDSPSNKLLFAKDILSYKKMVTKFYEEVALLPIIPEQEAIASMQKLSLAHCGEFNSINAVKELYNYAEKNIKEVSQALRANPQCNTSNLVKKFEMAMCTLQGEEDPMC</sequence>
<evidence type="ECO:0000256" key="12">
    <source>
        <dbReference type="PROSITE-ProRule" id="PRU00352"/>
    </source>
</evidence>